<dbReference type="GO" id="GO:0005576">
    <property type="term" value="C:extracellular region"/>
    <property type="evidence" value="ECO:0007669"/>
    <property type="project" value="UniProtKB-SubCell"/>
</dbReference>
<evidence type="ECO:0000256" key="3">
    <source>
        <dbReference type="ARBA" id="ARBA00022525"/>
    </source>
</evidence>
<dbReference type="Proteomes" id="UP000078576">
    <property type="component" value="Unassembled WGS sequence"/>
</dbReference>
<dbReference type="EMBL" id="KN714862">
    <property type="protein sequence ID" value="KUI63130.1"/>
    <property type="molecule type" value="Genomic_DNA"/>
</dbReference>
<dbReference type="Pfam" id="PF03022">
    <property type="entry name" value="MRJP"/>
    <property type="match status" value="1"/>
</dbReference>
<dbReference type="InterPro" id="IPR017996">
    <property type="entry name" value="MRJP/yellow-related"/>
</dbReference>
<dbReference type="OrthoDB" id="7776143at2759"/>
<comment type="similarity">
    <text evidence="2">Belongs to the major royal jelly protein family.</text>
</comment>
<reference evidence="6" key="1">
    <citation type="submission" date="2014-12" db="EMBL/GenBank/DDBJ databases">
        <title>Genome Sequence of Valsa Canker Pathogens Uncovers a Specific Adaption of Colonization on Woody Bark.</title>
        <authorList>
            <person name="Yin Z."/>
            <person name="Liu H."/>
            <person name="Gao X."/>
            <person name="Li Z."/>
            <person name="Song N."/>
            <person name="Ke X."/>
            <person name="Dai Q."/>
            <person name="Wu Y."/>
            <person name="Sun Y."/>
            <person name="Xu J.-R."/>
            <person name="Kang Z.K."/>
            <person name="Wang L."/>
            <person name="Huang L."/>
        </authorList>
    </citation>
    <scope>NUCLEOTIDE SEQUENCE [LARGE SCALE GENOMIC DNA]</scope>
    <source>
        <strain evidence="6">SXYL134</strain>
    </source>
</reference>
<feature type="signal peptide" evidence="4">
    <location>
        <begin position="1"/>
        <end position="24"/>
    </location>
</feature>
<sequence>MCSRQFLTAAAAAAATIFAPPCLAATDARVQAALALDTPCNGVSTTPDGRLFVLYARVDGTQAQGLPEVVEWVNGTGVPYPDARWNSYAAGADPAVTLVHVNSQRVGPDGSLWLVDTGTPGFGAPVILPEGPKLVVVDTVADTVSRVYHMGNVTKSDSLLDDIRFNWAAGKAYLTDAGVGALIVLDLETGRAVRLLEGHLSVQAFTPASGEGKYLRKTGRTGSSPSSFSYMYADQLEVSPDARYLYYQPASGGMSRIETARLDEAFYNSSAASLDVLGGHVEPFALTPGTGGTAIDAEGSLYVSDTDRQAVEKVYANGTRATLVRDERLLWVDAMWIDGMGRLWMPAAQLNRGVPFSTSGESGIVKPLYVFLIDIGVGPSPIDHE</sequence>
<organism evidence="5 6">
    <name type="scientific">Cytospora mali</name>
    <name type="common">Apple Valsa canker fungus</name>
    <name type="synonym">Valsa mali</name>
    <dbReference type="NCBI Taxonomy" id="578113"/>
    <lineage>
        <taxon>Eukaryota</taxon>
        <taxon>Fungi</taxon>
        <taxon>Dikarya</taxon>
        <taxon>Ascomycota</taxon>
        <taxon>Pezizomycotina</taxon>
        <taxon>Sordariomycetes</taxon>
        <taxon>Sordariomycetidae</taxon>
        <taxon>Diaporthales</taxon>
        <taxon>Cytosporaceae</taxon>
        <taxon>Cytospora</taxon>
    </lineage>
</organism>
<name>A0A194VGJ0_CYTMA</name>
<dbReference type="Gene3D" id="2.120.10.30">
    <property type="entry name" value="TolB, C-terminal domain"/>
    <property type="match status" value="1"/>
</dbReference>
<feature type="chain" id="PRO_5008266499" evidence="4">
    <location>
        <begin position="25"/>
        <end position="385"/>
    </location>
</feature>
<keyword evidence="4" id="KW-0732">Signal</keyword>
<evidence type="ECO:0000313" key="6">
    <source>
        <dbReference type="Proteomes" id="UP000078576"/>
    </source>
</evidence>
<dbReference type="PANTHER" id="PTHR10009">
    <property type="entry name" value="PROTEIN YELLOW-RELATED"/>
    <property type="match status" value="1"/>
</dbReference>
<protein>
    <submittedName>
        <fullName evidence="5">Protein yellow</fullName>
    </submittedName>
</protein>
<keyword evidence="3" id="KW-0964">Secreted</keyword>
<evidence type="ECO:0000313" key="5">
    <source>
        <dbReference type="EMBL" id="KUI63130.1"/>
    </source>
</evidence>
<dbReference type="PANTHER" id="PTHR10009:SF18">
    <property type="entry name" value="PROTEIN YELLOW-LIKE PROTEIN"/>
    <property type="match status" value="1"/>
</dbReference>
<accession>A0A194VGJ0</accession>
<gene>
    <name evidence="5" type="ORF">VP1G_10246</name>
</gene>
<evidence type="ECO:0000256" key="4">
    <source>
        <dbReference type="SAM" id="SignalP"/>
    </source>
</evidence>
<keyword evidence="6" id="KW-1185">Reference proteome</keyword>
<evidence type="ECO:0000256" key="1">
    <source>
        <dbReference type="ARBA" id="ARBA00004613"/>
    </source>
</evidence>
<comment type="subcellular location">
    <subcellularLocation>
        <location evidence="1">Secreted</location>
    </subcellularLocation>
</comment>
<dbReference type="InterPro" id="IPR011042">
    <property type="entry name" value="6-blade_b-propeller_TolB-like"/>
</dbReference>
<proteinExistence type="inferred from homology"/>
<dbReference type="AlphaFoldDB" id="A0A194VGJ0"/>
<dbReference type="SUPFAM" id="SSF101898">
    <property type="entry name" value="NHL repeat"/>
    <property type="match status" value="1"/>
</dbReference>
<evidence type="ECO:0000256" key="2">
    <source>
        <dbReference type="ARBA" id="ARBA00009127"/>
    </source>
</evidence>